<keyword evidence="3" id="KW-1185">Reference proteome</keyword>
<keyword evidence="1" id="KW-1133">Transmembrane helix</keyword>
<evidence type="ECO:0000256" key="1">
    <source>
        <dbReference type="SAM" id="Phobius"/>
    </source>
</evidence>
<reference evidence="2 3" key="1">
    <citation type="submission" date="2019-03" db="EMBL/GenBank/DDBJ databases">
        <title>Luteimonas zhaokaii sp.nov., isolated from the rectal contents of Plateau pika in Yushu, Qinghai Province, China.</title>
        <authorList>
            <person name="Zhang G."/>
        </authorList>
    </citation>
    <scope>NUCLEOTIDE SEQUENCE [LARGE SCALE GENOMIC DNA]</scope>
    <source>
        <strain evidence="2 3">THG-MD21</strain>
    </source>
</reference>
<dbReference type="EMBL" id="SMTG01000002">
    <property type="protein sequence ID" value="TDK32614.1"/>
    <property type="molecule type" value="Genomic_DNA"/>
</dbReference>
<evidence type="ECO:0000313" key="2">
    <source>
        <dbReference type="EMBL" id="TDK32614.1"/>
    </source>
</evidence>
<gene>
    <name evidence="2" type="ORF">E2F49_00600</name>
</gene>
<comment type="caution">
    <text evidence="2">The sequence shown here is derived from an EMBL/GenBank/DDBJ whole genome shotgun (WGS) entry which is preliminary data.</text>
</comment>
<dbReference type="RefSeq" id="WP_133392189.1">
    <property type="nucleotide sequence ID" value="NZ_SMTG01000002.1"/>
</dbReference>
<feature type="transmembrane region" description="Helical" evidence="1">
    <location>
        <begin position="21"/>
        <end position="40"/>
    </location>
</feature>
<dbReference type="OrthoDB" id="5965899at2"/>
<organism evidence="2 3">
    <name type="scientific">Luteimonas terrae</name>
    <dbReference type="NCBI Taxonomy" id="1530191"/>
    <lineage>
        <taxon>Bacteria</taxon>
        <taxon>Pseudomonadati</taxon>
        <taxon>Pseudomonadota</taxon>
        <taxon>Gammaproteobacteria</taxon>
        <taxon>Lysobacterales</taxon>
        <taxon>Lysobacteraceae</taxon>
        <taxon>Luteimonas</taxon>
    </lineage>
</organism>
<accession>A0A4R5UBM0</accession>
<keyword evidence="1" id="KW-0812">Transmembrane</keyword>
<keyword evidence="1" id="KW-0472">Membrane</keyword>
<evidence type="ECO:0008006" key="4">
    <source>
        <dbReference type="Google" id="ProtNLM"/>
    </source>
</evidence>
<name>A0A4R5UBM0_9GAMM</name>
<sequence length="435" mass="46262">MTASDPAPAGAAPKRQRWLRLLLGALIALIAVALLVQILLPPERALRLVLARLQPTLGLHIEFDGDVEYRLRGTPQLVVRDVHVTLPGAAADAPALLEAERVLLSLPWKTIRSRGADLEIARIELDAPQVDLPTLLRWLDTRPPGDGKVPTITDGIRIVRGRLDGEDWHVAELSLDLPSLRAERPVDAQIAGTLTLEALQAPFRLRVHADRAVGARDLQARGTLAVEHASGRLNSALQLDASRIDADLPGFALAPLRLAMDARWTGAGTASPLPFVLGLHGALHVGDGAESLRLAPLGLVVRGEGAVPDVTAAGRVAVGDGLDIMLDGRLARWPEMWPALPPPLSESTQPLPFALRYAGPLDASAPVALRLEHEHARFDGATRIPAMLTWLDALATGSPLPPLRGTLSADRIDVAGAVLEGVEIDFDDGSGDTAP</sequence>
<dbReference type="AlphaFoldDB" id="A0A4R5UBM0"/>
<proteinExistence type="predicted"/>
<protein>
    <recommendedName>
        <fullName evidence="4">AsmA family protein</fullName>
    </recommendedName>
</protein>
<dbReference type="Proteomes" id="UP000295543">
    <property type="component" value="Unassembled WGS sequence"/>
</dbReference>
<evidence type="ECO:0000313" key="3">
    <source>
        <dbReference type="Proteomes" id="UP000295543"/>
    </source>
</evidence>